<keyword evidence="3" id="KW-1185">Reference proteome</keyword>
<evidence type="ECO:0000313" key="2">
    <source>
        <dbReference type="EMBL" id="KAK9840186.1"/>
    </source>
</evidence>
<dbReference type="AlphaFoldDB" id="A0AAW1S3E0"/>
<reference evidence="2 3" key="1">
    <citation type="journal article" date="2024" name="Nat. Commun.">
        <title>Phylogenomics reveals the evolutionary origins of lichenization in chlorophyte algae.</title>
        <authorList>
            <person name="Puginier C."/>
            <person name="Libourel C."/>
            <person name="Otte J."/>
            <person name="Skaloud P."/>
            <person name="Haon M."/>
            <person name="Grisel S."/>
            <person name="Petersen M."/>
            <person name="Berrin J.G."/>
            <person name="Delaux P.M."/>
            <person name="Dal Grande F."/>
            <person name="Keller J."/>
        </authorList>
    </citation>
    <scope>NUCLEOTIDE SEQUENCE [LARGE SCALE GENOMIC DNA]</scope>
    <source>
        <strain evidence="2 3">SAG 2145</strain>
    </source>
</reference>
<evidence type="ECO:0000256" key="1">
    <source>
        <dbReference type="SAM" id="MobiDB-lite"/>
    </source>
</evidence>
<name>A0AAW1S3E0_9CHLO</name>
<accession>A0AAW1S3E0</accession>
<dbReference type="Proteomes" id="UP001438707">
    <property type="component" value="Unassembled WGS sequence"/>
</dbReference>
<organism evidence="2 3">
    <name type="scientific">Apatococcus lobatus</name>
    <dbReference type="NCBI Taxonomy" id="904363"/>
    <lineage>
        <taxon>Eukaryota</taxon>
        <taxon>Viridiplantae</taxon>
        <taxon>Chlorophyta</taxon>
        <taxon>core chlorophytes</taxon>
        <taxon>Trebouxiophyceae</taxon>
        <taxon>Chlorellales</taxon>
        <taxon>Chlorellaceae</taxon>
        <taxon>Apatococcus</taxon>
    </lineage>
</organism>
<feature type="region of interest" description="Disordered" evidence="1">
    <location>
        <begin position="209"/>
        <end position="231"/>
    </location>
</feature>
<comment type="caution">
    <text evidence="2">The sequence shown here is derived from an EMBL/GenBank/DDBJ whole genome shotgun (WGS) entry which is preliminary data.</text>
</comment>
<proteinExistence type="predicted"/>
<sequence>MVHRRSGKVPDHALPQHTDNTLERLRSRLAPAGLDLVVPFSLEWCTGNEQGSSLAASLTGLQDDALGVLIGNSRKLWQPFLAEYKCSEELQASDHPLDTYIENQLLTVMSTDLRGLRWRVCWANGHQATSGQDSPMAMQRLAHLIGFAYYNSTSHLCLHQKFGPWFSMRAVIIFEGLSYGGPCPQQLKCPLSAQNLAYVKMAVRSARTSMDADESRARRPEDASAPPPPQHWQKWAAVREATCPGNPWKFDKRQLEYHYTQSASVLRRAISISRRSLDGHYNTN</sequence>
<dbReference type="EMBL" id="JALJOS010000004">
    <property type="protein sequence ID" value="KAK9840186.1"/>
    <property type="molecule type" value="Genomic_DNA"/>
</dbReference>
<evidence type="ECO:0008006" key="4">
    <source>
        <dbReference type="Google" id="ProtNLM"/>
    </source>
</evidence>
<gene>
    <name evidence="2" type="ORF">WJX74_005136</name>
</gene>
<protein>
    <recommendedName>
        <fullName evidence="4">Cyanocobalamin reductase (cyanide-eliminating)</fullName>
    </recommendedName>
</protein>
<feature type="compositionally biased region" description="Basic and acidic residues" evidence="1">
    <location>
        <begin position="213"/>
        <end position="222"/>
    </location>
</feature>
<evidence type="ECO:0000313" key="3">
    <source>
        <dbReference type="Proteomes" id="UP001438707"/>
    </source>
</evidence>